<dbReference type="AlphaFoldDB" id="A0A6I4M422"/>
<accession>A0A6I4M422</accession>
<organism evidence="1 2">
    <name type="scientific">Actinomadura physcomitrii</name>
    <dbReference type="NCBI Taxonomy" id="2650748"/>
    <lineage>
        <taxon>Bacteria</taxon>
        <taxon>Bacillati</taxon>
        <taxon>Actinomycetota</taxon>
        <taxon>Actinomycetes</taxon>
        <taxon>Streptosporangiales</taxon>
        <taxon>Thermomonosporaceae</taxon>
        <taxon>Actinomadura</taxon>
    </lineage>
</organism>
<keyword evidence="2" id="KW-1185">Reference proteome</keyword>
<name>A0A6I4M422_9ACTN</name>
<dbReference type="EMBL" id="WBMS02000001">
    <property type="protein sequence ID" value="MVZ99083.1"/>
    <property type="molecule type" value="Genomic_DNA"/>
</dbReference>
<gene>
    <name evidence="1" type="ORF">F8568_001500</name>
</gene>
<dbReference type="Proteomes" id="UP000462055">
    <property type="component" value="Unassembled WGS sequence"/>
</dbReference>
<reference evidence="1" key="1">
    <citation type="submission" date="2019-12" db="EMBL/GenBank/DDBJ databases">
        <title>Actinomadura physcomitrii sp. nov., a novel actinomycete isolated from moss [Physcomitrium sphaericum (Ludw) Fuernr].</title>
        <authorList>
            <person name="Zhuang X."/>
        </authorList>
    </citation>
    <scope>NUCLEOTIDE SEQUENCE [LARGE SCALE GENOMIC DNA]</scope>
    <source>
        <strain evidence="1">LD22</strain>
    </source>
</reference>
<evidence type="ECO:0000313" key="2">
    <source>
        <dbReference type="Proteomes" id="UP000462055"/>
    </source>
</evidence>
<evidence type="ECO:0000313" key="1">
    <source>
        <dbReference type="EMBL" id="MVZ99083.1"/>
    </source>
</evidence>
<comment type="caution">
    <text evidence="1">The sequence shown here is derived from an EMBL/GenBank/DDBJ whole genome shotgun (WGS) entry which is preliminary data.</text>
</comment>
<dbReference type="RefSeq" id="WP_160573468.1">
    <property type="nucleotide sequence ID" value="NZ_WBMS02000001.1"/>
</dbReference>
<protein>
    <submittedName>
        <fullName evidence="1">Uncharacterized protein</fullName>
    </submittedName>
</protein>
<proteinExistence type="predicted"/>
<sequence>MGWNTSALFVRDRSIDDFVDSLPDVVDYLPRDEAVSRFRLVAVSR</sequence>